<dbReference type="EMBL" id="JAVDRL010000006">
    <property type="protein sequence ID" value="MDR6531586.1"/>
    <property type="molecule type" value="Genomic_DNA"/>
</dbReference>
<dbReference type="InterPro" id="IPR011991">
    <property type="entry name" value="ArsR-like_HTH"/>
</dbReference>
<reference evidence="6 7" key="1">
    <citation type="submission" date="2023-07" db="EMBL/GenBank/DDBJ databases">
        <title>Sorghum-associated microbial communities from plants grown in Nebraska, USA.</title>
        <authorList>
            <person name="Schachtman D."/>
        </authorList>
    </citation>
    <scope>NUCLEOTIDE SEQUENCE [LARGE SCALE GENOMIC DNA]</scope>
    <source>
        <strain evidence="6 7">DS2154</strain>
    </source>
</reference>
<dbReference type="NCBIfam" id="NF033788">
    <property type="entry name" value="HTH_metalloreg"/>
    <property type="match status" value="1"/>
</dbReference>
<dbReference type="InterPro" id="IPR051081">
    <property type="entry name" value="HTH_MetalResp_TranReg"/>
</dbReference>
<dbReference type="Proteomes" id="UP001262754">
    <property type="component" value="Unassembled WGS sequence"/>
</dbReference>
<keyword evidence="2" id="KW-0805">Transcription regulation</keyword>
<evidence type="ECO:0000256" key="2">
    <source>
        <dbReference type="ARBA" id="ARBA00023015"/>
    </source>
</evidence>
<dbReference type="RefSeq" id="WP_056761942.1">
    <property type="nucleotide sequence ID" value="NZ_BMLD01000012.1"/>
</dbReference>
<gene>
    <name evidence="6" type="ORF">J2800_002333</name>
</gene>
<dbReference type="Pfam" id="PF01022">
    <property type="entry name" value="HTH_5"/>
    <property type="match status" value="1"/>
</dbReference>
<comment type="caution">
    <text evidence="6">The sequence shown here is derived from an EMBL/GenBank/DDBJ whole genome shotgun (WGS) entry which is preliminary data.</text>
</comment>
<dbReference type="SUPFAM" id="SSF46785">
    <property type="entry name" value="Winged helix' DNA-binding domain"/>
    <property type="match status" value="1"/>
</dbReference>
<dbReference type="InterPro" id="IPR029063">
    <property type="entry name" value="SAM-dependent_MTases_sf"/>
</dbReference>
<dbReference type="PROSITE" id="PS50987">
    <property type="entry name" value="HTH_ARSR_2"/>
    <property type="match status" value="1"/>
</dbReference>
<dbReference type="InterPro" id="IPR001845">
    <property type="entry name" value="HTH_ArsR_DNA-bd_dom"/>
</dbReference>
<organism evidence="6 7">
    <name type="scientific">Caulobacter rhizosphaerae</name>
    <dbReference type="NCBI Taxonomy" id="2010972"/>
    <lineage>
        <taxon>Bacteria</taxon>
        <taxon>Pseudomonadati</taxon>
        <taxon>Pseudomonadota</taxon>
        <taxon>Alphaproteobacteria</taxon>
        <taxon>Caulobacterales</taxon>
        <taxon>Caulobacteraceae</taxon>
        <taxon>Caulobacter</taxon>
    </lineage>
</organism>
<keyword evidence="1" id="KW-0059">Arsenical resistance</keyword>
<keyword evidence="4" id="KW-0804">Transcription</keyword>
<evidence type="ECO:0000256" key="4">
    <source>
        <dbReference type="ARBA" id="ARBA00023163"/>
    </source>
</evidence>
<proteinExistence type="predicted"/>
<dbReference type="CDD" id="cd02440">
    <property type="entry name" value="AdoMet_MTases"/>
    <property type="match status" value="1"/>
</dbReference>
<evidence type="ECO:0000313" key="6">
    <source>
        <dbReference type="EMBL" id="MDR6531586.1"/>
    </source>
</evidence>
<dbReference type="Gene3D" id="1.10.10.10">
    <property type="entry name" value="Winged helix-like DNA-binding domain superfamily/Winged helix DNA-binding domain"/>
    <property type="match status" value="1"/>
</dbReference>
<keyword evidence="7" id="KW-1185">Reference proteome</keyword>
<accession>A0ABU1N0X1</accession>
<dbReference type="SMART" id="SM00418">
    <property type="entry name" value="HTH_ARSR"/>
    <property type="match status" value="1"/>
</dbReference>
<evidence type="ECO:0000256" key="1">
    <source>
        <dbReference type="ARBA" id="ARBA00022849"/>
    </source>
</evidence>
<evidence type="ECO:0000256" key="3">
    <source>
        <dbReference type="ARBA" id="ARBA00023125"/>
    </source>
</evidence>
<dbReference type="CDD" id="cd00090">
    <property type="entry name" value="HTH_ARSR"/>
    <property type="match status" value="1"/>
</dbReference>
<dbReference type="PANTHER" id="PTHR33154:SF18">
    <property type="entry name" value="ARSENICAL RESISTANCE OPERON REPRESSOR"/>
    <property type="match status" value="1"/>
</dbReference>
<evidence type="ECO:0000313" key="7">
    <source>
        <dbReference type="Proteomes" id="UP001262754"/>
    </source>
</evidence>
<feature type="domain" description="HTH arsR-type" evidence="5">
    <location>
        <begin position="1"/>
        <end position="95"/>
    </location>
</feature>
<dbReference type="InterPro" id="IPR013216">
    <property type="entry name" value="Methyltransf_11"/>
</dbReference>
<dbReference type="InterPro" id="IPR036388">
    <property type="entry name" value="WH-like_DNA-bd_sf"/>
</dbReference>
<name>A0ABU1N0X1_9CAUL</name>
<sequence length="333" mass="35776">MKVSSEQVVDLLRAAGESTRLRVLALLATEELSVLELCRILDQSQPRVSRHLKLLAEAGLVERFPDGAWVFYRLALKSAGRAVIEHALDLIDSQDPVARSDAERLALVRAERTAGAQAYFARNAARWNEIRSLYVDEAEVEAAILQAAGEGPFDEMVDLGAGAGRMLTLFGRRAGAALGLDLSQQMLNIARDEVAKAGLVQCELRHGDIFATGLPGGCADLVTVHQVLHYLGDPAAAVAEAARLVAGGGLLLIADFAPHDHEFLRESHQHRRLGFADAEIIAWIETAGLVLDASIALPPASDEGLTVKIWTARRPHDPTAVQNAAKTAERSAA</sequence>
<keyword evidence="3" id="KW-0238">DNA-binding</keyword>
<dbReference type="InterPro" id="IPR036390">
    <property type="entry name" value="WH_DNA-bd_sf"/>
</dbReference>
<dbReference type="Gene3D" id="3.40.50.150">
    <property type="entry name" value="Vaccinia Virus protein VP39"/>
    <property type="match status" value="1"/>
</dbReference>
<dbReference type="SUPFAM" id="SSF53335">
    <property type="entry name" value="S-adenosyl-L-methionine-dependent methyltransferases"/>
    <property type="match status" value="1"/>
</dbReference>
<dbReference type="Pfam" id="PF08241">
    <property type="entry name" value="Methyltransf_11"/>
    <property type="match status" value="1"/>
</dbReference>
<dbReference type="PANTHER" id="PTHR33154">
    <property type="entry name" value="TRANSCRIPTIONAL REGULATOR, ARSR FAMILY"/>
    <property type="match status" value="1"/>
</dbReference>
<protein>
    <submittedName>
        <fullName evidence="6">ArsR family transcriptional regulator</fullName>
    </submittedName>
</protein>
<evidence type="ECO:0000259" key="5">
    <source>
        <dbReference type="PROSITE" id="PS50987"/>
    </source>
</evidence>
<dbReference type="PRINTS" id="PR00778">
    <property type="entry name" value="HTHARSR"/>
</dbReference>